<protein>
    <recommendedName>
        <fullName evidence="10">HSF-type DNA-binding domain-containing protein</fullName>
    </recommendedName>
</protein>
<evidence type="ECO:0000256" key="3">
    <source>
        <dbReference type="ARBA" id="ARBA00023015"/>
    </source>
</evidence>
<evidence type="ECO:0000313" key="11">
    <source>
        <dbReference type="EMBL" id="EGG01296.1"/>
    </source>
</evidence>
<dbReference type="Gene3D" id="1.10.10.10">
    <property type="entry name" value="Winged helix-like DNA-binding domain superfamily/Winged helix DNA-binding domain"/>
    <property type="match status" value="1"/>
</dbReference>
<dbReference type="RefSeq" id="XP_007415397.1">
    <property type="nucleotide sequence ID" value="XM_007415335.1"/>
</dbReference>
<dbReference type="KEGG" id="mlr:MELLADRAFT_67186"/>
<evidence type="ECO:0000256" key="6">
    <source>
        <dbReference type="ARBA" id="ARBA00023242"/>
    </source>
</evidence>
<evidence type="ECO:0000313" key="12">
    <source>
        <dbReference type="Proteomes" id="UP000001072"/>
    </source>
</evidence>
<keyword evidence="4" id="KW-0238">DNA-binding</keyword>
<dbReference type="OrthoDB" id="60033at2759"/>
<feature type="domain" description="HSF-type DNA-binding" evidence="10">
    <location>
        <begin position="90"/>
        <end position="201"/>
    </location>
</feature>
<evidence type="ECO:0000256" key="5">
    <source>
        <dbReference type="ARBA" id="ARBA00023163"/>
    </source>
</evidence>
<dbReference type="GO" id="GO:0003700">
    <property type="term" value="F:DNA-binding transcription factor activity"/>
    <property type="evidence" value="ECO:0007669"/>
    <property type="project" value="InterPro"/>
</dbReference>
<dbReference type="PANTHER" id="PTHR10015:SF427">
    <property type="entry name" value="HEAT SHOCK FACTOR PROTEIN"/>
    <property type="match status" value="1"/>
</dbReference>
<dbReference type="eggNOG" id="KOG0627">
    <property type="taxonomic scope" value="Eukaryota"/>
</dbReference>
<evidence type="ECO:0000259" key="10">
    <source>
        <dbReference type="SMART" id="SM00415"/>
    </source>
</evidence>
<dbReference type="EMBL" id="GL883139">
    <property type="protein sequence ID" value="EGG01296.1"/>
    <property type="molecule type" value="Genomic_DNA"/>
</dbReference>
<dbReference type="HOGENOM" id="CLU_099545_0_0_1"/>
<feature type="region of interest" description="Disordered" evidence="9">
    <location>
        <begin position="1"/>
        <end position="69"/>
    </location>
</feature>
<keyword evidence="6" id="KW-0539">Nucleus</keyword>
<dbReference type="InterPro" id="IPR000232">
    <property type="entry name" value="HSF_DNA-bd"/>
</dbReference>
<dbReference type="PANTHER" id="PTHR10015">
    <property type="entry name" value="HEAT SHOCK TRANSCRIPTION FACTOR"/>
    <property type="match status" value="1"/>
</dbReference>
<proteinExistence type="inferred from homology"/>
<feature type="region of interest" description="Disordered" evidence="9">
    <location>
        <begin position="202"/>
        <end position="236"/>
    </location>
</feature>
<dbReference type="SUPFAM" id="SSF46785">
    <property type="entry name" value="Winged helix' DNA-binding domain"/>
    <property type="match status" value="1"/>
</dbReference>
<dbReference type="FunFam" id="1.10.10.10:FF:000027">
    <property type="entry name" value="Heat shock transcription factor 1"/>
    <property type="match status" value="1"/>
</dbReference>
<evidence type="ECO:0000256" key="9">
    <source>
        <dbReference type="SAM" id="MobiDB-lite"/>
    </source>
</evidence>
<dbReference type="InterPro" id="IPR036390">
    <property type="entry name" value="WH_DNA-bd_sf"/>
</dbReference>
<accession>F4S241</accession>
<evidence type="ECO:0000256" key="4">
    <source>
        <dbReference type="ARBA" id="ARBA00023125"/>
    </source>
</evidence>
<dbReference type="InterPro" id="IPR036388">
    <property type="entry name" value="WH-like_DNA-bd_sf"/>
</dbReference>
<feature type="compositionally biased region" description="Basic and acidic residues" evidence="9">
    <location>
        <begin position="211"/>
        <end position="222"/>
    </location>
</feature>
<evidence type="ECO:0000256" key="2">
    <source>
        <dbReference type="ARBA" id="ARBA00006403"/>
    </source>
</evidence>
<keyword evidence="5" id="KW-0804">Transcription</keyword>
<name>F4S241_MELLP</name>
<dbReference type="GO" id="GO:0005634">
    <property type="term" value="C:nucleus"/>
    <property type="evidence" value="ECO:0007669"/>
    <property type="project" value="UniProtKB-SubCell"/>
</dbReference>
<comment type="subcellular location">
    <subcellularLocation>
        <location evidence="1">Nucleus</location>
    </subcellularLocation>
</comment>
<dbReference type="GeneID" id="18930779"/>
<dbReference type="SMART" id="SM00415">
    <property type="entry name" value="HSF"/>
    <property type="match status" value="1"/>
</dbReference>
<comment type="similarity">
    <text evidence="2 8">Belongs to the HSF family.</text>
</comment>
<dbReference type="STRING" id="747676.F4S241"/>
<dbReference type="Pfam" id="PF00447">
    <property type="entry name" value="HSF_DNA-bind"/>
    <property type="match status" value="1"/>
</dbReference>
<dbReference type="AlphaFoldDB" id="F4S241"/>
<evidence type="ECO:0000256" key="1">
    <source>
        <dbReference type="ARBA" id="ARBA00004123"/>
    </source>
</evidence>
<sequence>MQPVQSCPGLPYISKTHQHHSNARRSTPLSPHNELVPISNHSRGDSTSGPSRIMSPVQPKNEVSDVSDGIQQLQLASEAAEVKESGPPAASTAFISKLYHLCSHDDYHPYIRWNAAGDAFVLAHANVEFSSVILPRFFRHSNVSSFIRQLNLYNFTRLPTIKLLDTIDNNTNPSPACAYSGFSHPNFLRGDTASLRLIKPKPSKSKAARKACKDASLIDDKSKAHRRSTPAKSKMI</sequence>
<organism evidence="12">
    <name type="scientific">Melampsora larici-populina (strain 98AG31 / pathotype 3-4-7)</name>
    <name type="common">Poplar leaf rust fungus</name>
    <dbReference type="NCBI Taxonomy" id="747676"/>
    <lineage>
        <taxon>Eukaryota</taxon>
        <taxon>Fungi</taxon>
        <taxon>Dikarya</taxon>
        <taxon>Basidiomycota</taxon>
        <taxon>Pucciniomycotina</taxon>
        <taxon>Pucciniomycetes</taxon>
        <taxon>Pucciniales</taxon>
        <taxon>Melampsoraceae</taxon>
        <taxon>Melampsora</taxon>
    </lineage>
</organism>
<dbReference type="GO" id="GO:0043565">
    <property type="term" value="F:sequence-specific DNA binding"/>
    <property type="evidence" value="ECO:0007669"/>
    <property type="project" value="InterPro"/>
</dbReference>
<dbReference type="VEuPathDB" id="FungiDB:MELLADRAFT_67186"/>
<feature type="compositionally biased region" description="Basic residues" evidence="9">
    <location>
        <begin position="223"/>
        <end position="236"/>
    </location>
</feature>
<evidence type="ECO:0000256" key="7">
    <source>
        <dbReference type="ARBA" id="ARBA00062171"/>
    </source>
</evidence>
<evidence type="ECO:0000256" key="8">
    <source>
        <dbReference type="RuleBase" id="RU004020"/>
    </source>
</evidence>
<dbReference type="Proteomes" id="UP000001072">
    <property type="component" value="Unassembled WGS sequence"/>
</dbReference>
<feature type="compositionally biased region" description="Polar residues" evidence="9">
    <location>
        <begin position="39"/>
        <end position="50"/>
    </location>
</feature>
<comment type="subunit">
    <text evidence="7">Homotrimer. Homotrimerization increases the affinity of HSF1 to DNA. Interacts with transcriptional coregulator SSA1 on chromatin.</text>
</comment>
<dbReference type="PRINTS" id="PR00056">
    <property type="entry name" value="HSFDOMAIN"/>
</dbReference>
<gene>
    <name evidence="11" type="ORF">MELLADRAFT_67186</name>
</gene>
<reference evidence="12" key="1">
    <citation type="journal article" date="2011" name="Proc. Natl. Acad. Sci. U.S.A.">
        <title>Obligate biotrophy features unraveled by the genomic analysis of rust fungi.</title>
        <authorList>
            <person name="Duplessis S."/>
            <person name="Cuomo C.A."/>
            <person name="Lin Y.-C."/>
            <person name="Aerts A."/>
            <person name="Tisserant E."/>
            <person name="Veneault-Fourrey C."/>
            <person name="Joly D.L."/>
            <person name="Hacquard S."/>
            <person name="Amselem J."/>
            <person name="Cantarel B.L."/>
            <person name="Chiu R."/>
            <person name="Coutinho P.M."/>
            <person name="Feau N."/>
            <person name="Field M."/>
            <person name="Frey P."/>
            <person name="Gelhaye E."/>
            <person name="Goldberg J."/>
            <person name="Grabherr M.G."/>
            <person name="Kodira C.D."/>
            <person name="Kohler A."/>
            <person name="Kuees U."/>
            <person name="Lindquist E.A."/>
            <person name="Lucas S.M."/>
            <person name="Mago R."/>
            <person name="Mauceli E."/>
            <person name="Morin E."/>
            <person name="Murat C."/>
            <person name="Pangilinan J.L."/>
            <person name="Park R."/>
            <person name="Pearson M."/>
            <person name="Quesneville H."/>
            <person name="Rouhier N."/>
            <person name="Sakthikumar S."/>
            <person name="Salamov A.A."/>
            <person name="Schmutz J."/>
            <person name="Selles B."/>
            <person name="Shapiro H."/>
            <person name="Tanguay P."/>
            <person name="Tuskan G.A."/>
            <person name="Henrissat B."/>
            <person name="Van de Peer Y."/>
            <person name="Rouze P."/>
            <person name="Ellis J.G."/>
            <person name="Dodds P.N."/>
            <person name="Schein J.E."/>
            <person name="Zhong S."/>
            <person name="Hamelin R.C."/>
            <person name="Grigoriev I.V."/>
            <person name="Szabo L.J."/>
            <person name="Martin F."/>
        </authorList>
    </citation>
    <scope>NUCLEOTIDE SEQUENCE [LARGE SCALE GENOMIC DNA]</scope>
    <source>
        <strain evidence="12">98AG31 / pathotype 3-4-7</strain>
    </source>
</reference>
<keyword evidence="12" id="KW-1185">Reference proteome</keyword>
<keyword evidence="3" id="KW-0805">Transcription regulation</keyword>
<dbReference type="InParanoid" id="F4S241"/>